<gene>
    <name evidence="2" type="ORF">NCTC11179_00587</name>
</gene>
<sequence length="40" mass="4753">MRNALDGVVMHTLLGVQVVYGLFLLKNREFSVLKRFFFHR</sequence>
<dbReference type="Proteomes" id="UP000255024">
    <property type="component" value="Unassembled WGS sequence"/>
</dbReference>
<keyword evidence="1" id="KW-1133">Transmembrane helix</keyword>
<accession>A0A378RLJ1</accession>
<keyword evidence="1" id="KW-0812">Transmembrane</keyword>
<protein>
    <submittedName>
        <fullName evidence="2">Uncharacterized protein</fullName>
    </submittedName>
</protein>
<dbReference type="AlphaFoldDB" id="A0A378RLJ1"/>
<organism evidence="2 3">
    <name type="scientific">Myroides odoratus</name>
    <name type="common">Flavobacterium odoratum</name>
    <dbReference type="NCBI Taxonomy" id="256"/>
    <lineage>
        <taxon>Bacteria</taxon>
        <taxon>Pseudomonadati</taxon>
        <taxon>Bacteroidota</taxon>
        <taxon>Flavobacteriia</taxon>
        <taxon>Flavobacteriales</taxon>
        <taxon>Flavobacteriaceae</taxon>
        <taxon>Myroides</taxon>
    </lineage>
</organism>
<reference evidence="2 3" key="1">
    <citation type="submission" date="2018-06" db="EMBL/GenBank/DDBJ databases">
        <authorList>
            <consortium name="Pathogen Informatics"/>
            <person name="Doyle S."/>
        </authorList>
    </citation>
    <scope>NUCLEOTIDE SEQUENCE [LARGE SCALE GENOMIC DNA]</scope>
    <source>
        <strain evidence="2 3">NCTC11179</strain>
    </source>
</reference>
<name>A0A378RLJ1_MYROD</name>
<evidence type="ECO:0000313" key="2">
    <source>
        <dbReference type="EMBL" id="STZ27057.1"/>
    </source>
</evidence>
<dbReference type="EMBL" id="UGQL01000001">
    <property type="protein sequence ID" value="STZ27057.1"/>
    <property type="molecule type" value="Genomic_DNA"/>
</dbReference>
<proteinExistence type="predicted"/>
<evidence type="ECO:0000313" key="3">
    <source>
        <dbReference type="Proteomes" id="UP000255024"/>
    </source>
</evidence>
<feature type="transmembrane region" description="Helical" evidence="1">
    <location>
        <begin position="6"/>
        <end position="25"/>
    </location>
</feature>
<keyword evidence="3" id="KW-1185">Reference proteome</keyword>
<keyword evidence="1" id="KW-0472">Membrane</keyword>
<evidence type="ECO:0000256" key="1">
    <source>
        <dbReference type="SAM" id="Phobius"/>
    </source>
</evidence>